<comment type="caution">
    <text evidence="1">The sequence shown here is derived from an EMBL/GenBank/DDBJ whole genome shotgun (WGS) entry which is preliminary data.</text>
</comment>
<dbReference type="Proteomes" id="UP001164539">
    <property type="component" value="Chromosome 2"/>
</dbReference>
<organism evidence="1 2">
    <name type="scientific">Melia azedarach</name>
    <name type="common">Chinaberry tree</name>
    <dbReference type="NCBI Taxonomy" id="155640"/>
    <lineage>
        <taxon>Eukaryota</taxon>
        <taxon>Viridiplantae</taxon>
        <taxon>Streptophyta</taxon>
        <taxon>Embryophyta</taxon>
        <taxon>Tracheophyta</taxon>
        <taxon>Spermatophyta</taxon>
        <taxon>Magnoliopsida</taxon>
        <taxon>eudicotyledons</taxon>
        <taxon>Gunneridae</taxon>
        <taxon>Pentapetalae</taxon>
        <taxon>rosids</taxon>
        <taxon>malvids</taxon>
        <taxon>Sapindales</taxon>
        <taxon>Meliaceae</taxon>
        <taxon>Melia</taxon>
    </lineage>
</organism>
<sequence length="1231" mass="133608">MSSPNHIQNHFEMHNFFPPYPPSPTAASAAAFFPSEPHSNIHPNRTIPYPSPALHPNAGPQILALLNKNSNNNLVGPCSSSTPDSARRFLGDYVPYDVDAVEGRREPEQLEATPITKYGSDPGLVIGRQIAVNMHYVCYGLKCGNVRILNPNAASRSLLRGHSKRVTDMAFYADDVHLLATVSLEGLVYVWKIYEGPDDEDRPQITGNVVIAIQFLGGEAEGDYAHPRVCWHCNNRDVLVVGIGKCVLRIDAIKVNSGEGFSDEAPLRCSVDGLINGVQLVGRHDGEVTDLSICQWATARMVSASTDGTIKIWEDGKAAPITVLKPHGGQPVTSAQLMTAPHQTGHIMIVTAGHLNREVKIWALASEEEWRLPNHPESWKCTQTLDLKSSAEPRVEEAFFNQVVVLSQAGLLLIANAKRKTIYSVHLDYGSNPMASHIDYIAEFAVNMPILSLTGMIAPGEHMVKLYCVQTMAIQQYSLDLCQFLPPPTQSVGLERAGSSVLHDAGNAEGFAALDANGNRFGGFLFPSLAAKPSCSETTTAVRYPLGSTSLEATTLQENMTSNMECKPISLELKSTATNVAFVASPPIPLSPRLSRNLSGFRNPTISSDLGTSGSEHAGNQSIIDYSVDRQMDSTCTNFNMASLHNDAKSDEKKNAANDTSKVLNPSMMFKHPTHLITPSEILKSASSSETTSIIEGKNEEDVNIQQVIVNSDVGNAEVEGVQEVDGAGRRESLALSLQNDMDGKVSEPAITTTGAPRENGKRQEKTDEATGQYSPSGVFNIANLSNEDGGSSSLPAVQAVFSQVISMQNMLNQLMAMQKDLQKQMSNLVTLPVTKEGKRLEAALGRSIEKAVKTSTDALWARLHEENAKNEKLLRDRTQKITSLITNLVNKDLTTLFEKVVKKELPAVGTAIVRTITPSIEKTITSAIAESFQRGVGDKVVNQLERSVNSRLEATVGRQIQAQFQTTGKHALQDAMKSSMEASVIPAFEKSCKTMFGQVDATFQKGMLEHTTAALQHFESANSPLAIALRDSISSASSMVQTLNGEFVDGQRKLISLAAGGNKSAVNPLVPQVSNGPLHGLQLHEKVEAALDPTKDLSRLISDRKYEEAFTAALQRSDLSIVSWLCSQVDLRWLLSMVPAPLSQGVLLALVQQLAYDINSDTSRKLAWITDVSVAINPADPTTAVHARPVFEQVYQKLHHQSCLPTTTAAELSSIRLLMHVINSTLMTCK</sequence>
<accession>A0ACC1YS18</accession>
<gene>
    <name evidence="1" type="ORF">OWV82_004292</name>
</gene>
<protein>
    <submittedName>
        <fullName evidence="1">Enhancer of mRNA-decapping protein 4</fullName>
    </submittedName>
</protein>
<evidence type="ECO:0000313" key="1">
    <source>
        <dbReference type="EMBL" id="KAJ4725415.1"/>
    </source>
</evidence>
<keyword evidence="2" id="KW-1185">Reference proteome</keyword>
<evidence type="ECO:0000313" key="2">
    <source>
        <dbReference type="Proteomes" id="UP001164539"/>
    </source>
</evidence>
<name>A0ACC1YS18_MELAZ</name>
<dbReference type="EMBL" id="CM051395">
    <property type="protein sequence ID" value="KAJ4725415.1"/>
    <property type="molecule type" value="Genomic_DNA"/>
</dbReference>
<proteinExistence type="predicted"/>
<reference evidence="1 2" key="1">
    <citation type="journal article" date="2023" name="Science">
        <title>Complex scaffold remodeling in plant triterpene biosynthesis.</title>
        <authorList>
            <person name="De La Pena R."/>
            <person name="Hodgson H."/>
            <person name="Liu J.C."/>
            <person name="Stephenson M.J."/>
            <person name="Martin A.C."/>
            <person name="Owen C."/>
            <person name="Harkess A."/>
            <person name="Leebens-Mack J."/>
            <person name="Jimenez L.E."/>
            <person name="Osbourn A."/>
            <person name="Sattely E.S."/>
        </authorList>
    </citation>
    <scope>NUCLEOTIDE SEQUENCE [LARGE SCALE GENOMIC DNA]</scope>
    <source>
        <strain evidence="2">cv. JPN11</strain>
        <tissue evidence="1">Leaf</tissue>
    </source>
</reference>